<comment type="caution">
    <text evidence="1">The sequence shown here is derived from an EMBL/GenBank/DDBJ whole genome shotgun (WGS) entry which is preliminary data.</text>
</comment>
<name>A0A8J3FE66_9FLAO</name>
<sequence length="112" mass="12670">MIKNETAITQNNQQYQKYLVEKPDSSIFLPKYKGHFFLFKDTNDIPIMTANAPNNCNHVNFSFKKMAAKIMVEMGPTAAMTAKFEELIIFMDADTKNDGITVANMAIKNPSK</sequence>
<dbReference type="EMBL" id="BMNR01000002">
    <property type="protein sequence ID" value="GGK15553.1"/>
    <property type="molecule type" value="Genomic_DNA"/>
</dbReference>
<organism evidence="1 2">
    <name type="scientific">Yeosuana aromativorans</name>
    <dbReference type="NCBI Taxonomy" id="288019"/>
    <lineage>
        <taxon>Bacteria</taxon>
        <taxon>Pseudomonadati</taxon>
        <taxon>Bacteroidota</taxon>
        <taxon>Flavobacteriia</taxon>
        <taxon>Flavobacteriales</taxon>
        <taxon>Flavobacteriaceae</taxon>
        <taxon>Yeosuana</taxon>
    </lineage>
</organism>
<accession>A0A8J3FE66</accession>
<protein>
    <submittedName>
        <fullName evidence="1">Uncharacterized protein</fullName>
    </submittedName>
</protein>
<reference evidence="1" key="1">
    <citation type="journal article" date="2014" name="Int. J. Syst. Evol. Microbiol.">
        <title>Complete genome sequence of Corynebacterium casei LMG S-19264T (=DSM 44701T), isolated from a smear-ripened cheese.</title>
        <authorList>
            <consortium name="US DOE Joint Genome Institute (JGI-PGF)"/>
            <person name="Walter F."/>
            <person name="Albersmeier A."/>
            <person name="Kalinowski J."/>
            <person name="Ruckert C."/>
        </authorList>
    </citation>
    <scope>NUCLEOTIDE SEQUENCE</scope>
    <source>
        <strain evidence="1">JCM 12862</strain>
    </source>
</reference>
<gene>
    <name evidence="1" type="ORF">GCM10007962_07280</name>
</gene>
<evidence type="ECO:0000313" key="2">
    <source>
        <dbReference type="Proteomes" id="UP000612329"/>
    </source>
</evidence>
<reference evidence="1" key="2">
    <citation type="submission" date="2020-09" db="EMBL/GenBank/DDBJ databases">
        <authorList>
            <person name="Sun Q."/>
            <person name="Ohkuma M."/>
        </authorList>
    </citation>
    <scope>NUCLEOTIDE SEQUENCE</scope>
    <source>
        <strain evidence="1">JCM 12862</strain>
    </source>
</reference>
<dbReference type="Proteomes" id="UP000612329">
    <property type="component" value="Unassembled WGS sequence"/>
</dbReference>
<evidence type="ECO:0000313" key="1">
    <source>
        <dbReference type="EMBL" id="GGK15553.1"/>
    </source>
</evidence>
<dbReference type="AlphaFoldDB" id="A0A8J3FE66"/>
<keyword evidence="2" id="KW-1185">Reference proteome</keyword>
<proteinExistence type="predicted"/>